<dbReference type="Pfam" id="PF06719">
    <property type="entry name" value="AraC_N"/>
    <property type="match status" value="1"/>
</dbReference>
<gene>
    <name evidence="4" type="ORF">C7I84_17715</name>
</gene>
<evidence type="ECO:0000256" key="2">
    <source>
        <dbReference type="ARBA" id="ARBA00023163"/>
    </source>
</evidence>
<dbReference type="AlphaFoldDB" id="A0A2P7S4S1"/>
<dbReference type="Gene3D" id="1.10.10.60">
    <property type="entry name" value="Homeodomain-like"/>
    <property type="match status" value="1"/>
</dbReference>
<dbReference type="PANTHER" id="PTHR43436">
    <property type="entry name" value="ARAC-FAMILY TRANSCRIPTIONAL REGULATOR"/>
    <property type="match status" value="1"/>
</dbReference>
<keyword evidence="2" id="KW-0804">Transcription</keyword>
<keyword evidence="1" id="KW-0805">Transcription regulation</keyword>
<dbReference type="InterPro" id="IPR009594">
    <property type="entry name" value="Tscrpt_reg_HTH_AraC_N"/>
</dbReference>
<accession>A0A2P7S4S1</accession>
<proteinExistence type="predicted"/>
<feature type="domain" description="HTH araC/xylS-type" evidence="3">
    <location>
        <begin position="205"/>
        <end position="303"/>
    </location>
</feature>
<dbReference type="PROSITE" id="PS01124">
    <property type="entry name" value="HTH_ARAC_FAMILY_2"/>
    <property type="match status" value="1"/>
</dbReference>
<dbReference type="SMART" id="SM00342">
    <property type="entry name" value="HTH_ARAC"/>
    <property type="match status" value="1"/>
</dbReference>
<organism evidence="4 5">
    <name type="scientific">Kumtagia ephedrae</name>
    <dbReference type="NCBI Taxonomy" id="2116701"/>
    <lineage>
        <taxon>Bacteria</taxon>
        <taxon>Pseudomonadati</taxon>
        <taxon>Pseudomonadota</taxon>
        <taxon>Alphaproteobacteria</taxon>
        <taxon>Hyphomicrobiales</taxon>
        <taxon>Phyllobacteriaceae</taxon>
        <taxon>Kumtagia</taxon>
    </lineage>
</organism>
<protein>
    <submittedName>
        <fullName evidence="4">AraC family transcriptional regulator</fullName>
    </submittedName>
</protein>
<name>A0A2P7S4S1_9HYPH</name>
<dbReference type="PANTHER" id="PTHR43436:SF1">
    <property type="entry name" value="TRANSCRIPTIONAL REGULATORY PROTEIN"/>
    <property type="match status" value="1"/>
</dbReference>
<evidence type="ECO:0000256" key="1">
    <source>
        <dbReference type="ARBA" id="ARBA00023015"/>
    </source>
</evidence>
<dbReference type="InterPro" id="IPR018060">
    <property type="entry name" value="HTH_AraC"/>
</dbReference>
<dbReference type="Pfam" id="PF12833">
    <property type="entry name" value="HTH_18"/>
    <property type="match status" value="1"/>
</dbReference>
<evidence type="ECO:0000259" key="3">
    <source>
        <dbReference type="PROSITE" id="PS01124"/>
    </source>
</evidence>
<keyword evidence="5" id="KW-1185">Reference proteome</keyword>
<dbReference type="OrthoDB" id="9802263at2"/>
<evidence type="ECO:0000313" key="4">
    <source>
        <dbReference type="EMBL" id="PSJ57483.1"/>
    </source>
</evidence>
<dbReference type="InterPro" id="IPR009057">
    <property type="entry name" value="Homeodomain-like_sf"/>
</dbReference>
<dbReference type="SUPFAM" id="SSF46689">
    <property type="entry name" value="Homeodomain-like"/>
    <property type="match status" value="2"/>
</dbReference>
<dbReference type="Proteomes" id="UP000241229">
    <property type="component" value="Unassembled WGS sequence"/>
</dbReference>
<evidence type="ECO:0000313" key="5">
    <source>
        <dbReference type="Proteomes" id="UP000241229"/>
    </source>
</evidence>
<reference evidence="4 5" key="1">
    <citation type="submission" date="2018-03" db="EMBL/GenBank/DDBJ databases">
        <title>The draft genome of Mesorhizobium sp. 6GN-30.</title>
        <authorList>
            <person name="Liu L."/>
            <person name="Li L."/>
            <person name="Wang T."/>
            <person name="Zhang X."/>
            <person name="Liang L."/>
        </authorList>
    </citation>
    <scope>NUCLEOTIDE SEQUENCE [LARGE SCALE GENOMIC DNA]</scope>
    <source>
        <strain evidence="4 5">6GN30</strain>
    </source>
</reference>
<dbReference type="GO" id="GO:0003700">
    <property type="term" value="F:DNA-binding transcription factor activity"/>
    <property type="evidence" value="ECO:0007669"/>
    <property type="project" value="InterPro"/>
</dbReference>
<dbReference type="EMBL" id="PXYK01000017">
    <property type="protein sequence ID" value="PSJ57483.1"/>
    <property type="molecule type" value="Genomic_DNA"/>
</dbReference>
<comment type="caution">
    <text evidence="4">The sequence shown here is derived from an EMBL/GenBank/DDBJ whole genome shotgun (WGS) entry which is preliminary data.</text>
</comment>
<sequence>MSDQEVFDASSRARTALLDQLADVIERRTAGDEDCPTAIPYLTFFRREKLTDPNPCLIEPSIVFVAQGAKQLLIGNQAYTYDVDRFLIASLDLPGSSQVLQASPDKPCLGLALRLDLRVITELAGHVRLPPSRDRGTDGSAALGTVTQAMLEPFGRLLALLDRPDEIAVLAPLIEREIHYRLLKSDVAPRLLQIAAVGSHSQRIARAIDWIKVNYARPLSIEELAAHVQMSTSTLHHHFRQLTAMSPLQYQKWMRLNEARRMMLNEGMDAAGAAFQVGYESPSQFSREYNRLFGAPPKRDIGSLRERAGKASQRVAMIN</sequence>
<dbReference type="RefSeq" id="WP_106773547.1">
    <property type="nucleotide sequence ID" value="NZ_PXYK01000017.1"/>
</dbReference>
<dbReference type="GO" id="GO:0043565">
    <property type="term" value="F:sequence-specific DNA binding"/>
    <property type="evidence" value="ECO:0007669"/>
    <property type="project" value="InterPro"/>
</dbReference>